<name>M1ZFI2_9FIRM</name>
<dbReference type="Gene3D" id="1.20.1270.70">
    <property type="entry name" value="Designed single chain three-helix bundle"/>
    <property type="match status" value="1"/>
</dbReference>
<sequence>MKVNNYDDLEYIYKFDDKKEKEKVVDSRNNDLDKTAFLRLLTTQLANQDPLNPIEDREFIAQLAQFSTLEQMQNLNKNVEALGEEVLDSMEKLNLNQIQANIHILKEVINIRKAMESYLGIEPEPVDKAELKGKIEMVERLKGENYTKETWEFLEKALINAKAVVEDENATNTEIEKAYKELIIAIDGLEEVESEEDN</sequence>
<dbReference type="GO" id="GO:0044781">
    <property type="term" value="P:bacterial-type flagellum organization"/>
    <property type="evidence" value="ECO:0007669"/>
    <property type="project" value="UniProtKB-KW"/>
</dbReference>
<dbReference type="HOGENOM" id="CLU_1376124_0_0_9"/>
<dbReference type="AlphaFoldDB" id="M1ZFI2"/>
<comment type="similarity">
    <text evidence="1">Belongs to the FlgD family.</text>
</comment>
<keyword evidence="3" id="KW-0966">Cell projection</keyword>
<keyword evidence="3" id="KW-0282">Flagellum</keyword>
<dbReference type="Proteomes" id="UP000245423">
    <property type="component" value="Chromosome 1"/>
</dbReference>
<evidence type="ECO:0000313" key="4">
    <source>
        <dbReference type="Proteomes" id="UP000245423"/>
    </source>
</evidence>
<protein>
    <submittedName>
        <fullName evidence="3">Flagellar hook capping protein (Modular protein)</fullName>
    </submittedName>
</protein>
<accession>M1ZFI2</accession>
<gene>
    <name evidence="3" type="ORF">CUESP1_1653</name>
</gene>
<dbReference type="InterPro" id="IPR005648">
    <property type="entry name" value="FlgD"/>
</dbReference>
<dbReference type="Pfam" id="PF03963">
    <property type="entry name" value="FlgD"/>
    <property type="match status" value="1"/>
</dbReference>
<organism evidence="3 4">
    <name type="scientific">[Clostridium] ultunense Esp</name>
    <dbReference type="NCBI Taxonomy" id="1288971"/>
    <lineage>
        <taxon>Bacteria</taxon>
        <taxon>Bacillati</taxon>
        <taxon>Bacillota</taxon>
        <taxon>Tissierellia</taxon>
        <taxon>Tissierellales</taxon>
        <taxon>Tepidimicrobiaceae</taxon>
        <taxon>Schnuerera</taxon>
    </lineage>
</organism>
<keyword evidence="3" id="KW-0969">Cilium</keyword>
<proteinExistence type="inferred from homology"/>
<reference evidence="3 4" key="1">
    <citation type="submission" date="2016-11" db="EMBL/GenBank/DDBJ databases">
        <authorList>
            <person name="Manzoor S."/>
        </authorList>
    </citation>
    <scope>NUCLEOTIDE SEQUENCE [LARGE SCALE GENOMIC DNA]</scope>
    <source>
        <strain evidence="3">Clostridium ultunense strain Esp</strain>
    </source>
</reference>
<evidence type="ECO:0000256" key="1">
    <source>
        <dbReference type="ARBA" id="ARBA00010577"/>
    </source>
</evidence>
<dbReference type="RefSeq" id="WP_005587806.1">
    <property type="nucleotide sequence ID" value="NZ_LT669839.1"/>
</dbReference>
<dbReference type="EMBL" id="LT669839">
    <property type="protein sequence ID" value="SHD77016.1"/>
    <property type="molecule type" value="Genomic_DNA"/>
</dbReference>
<keyword evidence="4" id="KW-1185">Reference proteome</keyword>
<keyword evidence="2" id="KW-1005">Bacterial flagellum biogenesis</keyword>
<evidence type="ECO:0000256" key="2">
    <source>
        <dbReference type="ARBA" id="ARBA00022795"/>
    </source>
</evidence>
<evidence type="ECO:0000313" key="3">
    <source>
        <dbReference type="EMBL" id="SHD77016.1"/>
    </source>
</evidence>